<evidence type="ECO:0000313" key="3">
    <source>
        <dbReference type="Proteomes" id="UP001153069"/>
    </source>
</evidence>
<feature type="compositionally biased region" description="Basic residues" evidence="1">
    <location>
        <begin position="207"/>
        <end position="217"/>
    </location>
</feature>
<dbReference type="AlphaFoldDB" id="A0A9N8DU42"/>
<evidence type="ECO:0000256" key="1">
    <source>
        <dbReference type="SAM" id="MobiDB-lite"/>
    </source>
</evidence>
<sequence length="235" mass="25968">MMSNNIPLFVIIPSSFNLKSAGAGEYREELQDLDDNESLSCQSSVRSLSSSEDSGSSSSNRWISCVSTNHKTSSTTAVVPPRAPKRLSSLIRDDDSTDDEDEDTNPLQMVRRQVEDPFRLSVRSSDPASTRERKSLDCSPILPRRSVNLPAGTVLLPSLKRAPRRVSTVNCAYPRRGQRQEAASTTPRSETGSTASITTIDTSPPTYRRKTSSKKGFRQTVPTSKPRFPFLQFLP</sequence>
<feature type="compositionally biased region" description="Polar residues" evidence="1">
    <location>
        <begin position="181"/>
        <end position="205"/>
    </location>
</feature>
<name>A0A9N8DU42_9STRA</name>
<accession>A0A9N8DU42</accession>
<comment type="caution">
    <text evidence="2">The sequence shown here is derived from an EMBL/GenBank/DDBJ whole genome shotgun (WGS) entry which is preliminary data.</text>
</comment>
<proteinExistence type="predicted"/>
<protein>
    <submittedName>
        <fullName evidence="2">Uncharacterized protein</fullName>
    </submittedName>
</protein>
<feature type="compositionally biased region" description="Acidic residues" evidence="1">
    <location>
        <begin position="95"/>
        <end position="104"/>
    </location>
</feature>
<evidence type="ECO:0000313" key="2">
    <source>
        <dbReference type="EMBL" id="CAB9506821.1"/>
    </source>
</evidence>
<gene>
    <name evidence="2" type="ORF">SEMRO_280_G107050.1</name>
</gene>
<keyword evidence="3" id="KW-1185">Reference proteome</keyword>
<reference evidence="2" key="1">
    <citation type="submission" date="2020-06" db="EMBL/GenBank/DDBJ databases">
        <authorList>
            <consortium name="Plant Systems Biology data submission"/>
        </authorList>
    </citation>
    <scope>NUCLEOTIDE SEQUENCE</scope>
    <source>
        <strain evidence="2">D6</strain>
    </source>
</reference>
<organism evidence="2 3">
    <name type="scientific">Seminavis robusta</name>
    <dbReference type="NCBI Taxonomy" id="568900"/>
    <lineage>
        <taxon>Eukaryota</taxon>
        <taxon>Sar</taxon>
        <taxon>Stramenopiles</taxon>
        <taxon>Ochrophyta</taxon>
        <taxon>Bacillariophyta</taxon>
        <taxon>Bacillariophyceae</taxon>
        <taxon>Bacillariophycidae</taxon>
        <taxon>Naviculales</taxon>
        <taxon>Naviculaceae</taxon>
        <taxon>Seminavis</taxon>
    </lineage>
</organism>
<dbReference type="Proteomes" id="UP001153069">
    <property type="component" value="Unassembled WGS sequence"/>
</dbReference>
<dbReference type="EMBL" id="CAICTM010000279">
    <property type="protein sequence ID" value="CAB9506821.1"/>
    <property type="molecule type" value="Genomic_DNA"/>
</dbReference>
<feature type="region of interest" description="Disordered" evidence="1">
    <location>
        <begin position="175"/>
        <end position="225"/>
    </location>
</feature>
<feature type="region of interest" description="Disordered" evidence="1">
    <location>
        <begin position="73"/>
        <end position="143"/>
    </location>
</feature>